<feature type="transmembrane region" description="Helical" evidence="11">
    <location>
        <begin position="104"/>
        <end position="124"/>
    </location>
</feature>
<reference evidence="12 13" key="1">
    <citation type="submission" date="2016-10" db="EMBL/GenBank/DDBJ databases">
        <authorList>
            <person name="Varghese N."/>
        </authorList>
    </citation>
    <scope>NUCLEOTIDE SEQUENCE [LARGE SCALE GENOMIC DNA]</scope>
    <source>
        <strain evidence="12 13">KB11</strain>
    </source>
</reference>
<evidence type="ECO:0000256" key="9">
    <source>
        <dbReference type="ARBA" id="ARBA00022989"/>
    </source>
</evidence>
<feature type="transmembrane region" description="Helical" evidence="11">
    <location>
        <begin position="181"/>
        <end position="206"/>
    </location>
</feature>
<evidence type="ECO:0000256" key="10">
    <source>
        <dbReference type="ARBA" id="ARBA00023136"/>
    </source>
</evidence>
<evidence type="ECO:0000313" key="13">
    <source>
        <dbReference type="Proteomes" id="UP000232133"/>
    </source>
</evidence>
<dbReference type="GO" id="GO:0015420">
    <property type="term" value="F:ABC-type vitamin B12 transporter activity"/>
    <property type="evidence" value="ECO:0007669"/>
    <property type="project" value="UniProtKB-UniRule"/>
</dbReference>
<dbReference type="NCBIfam" id="TIGR00380">
    <property type="entry name" value="cobal_cbiB"/>
    <property type="match status" value="1"/>
</dbReference>
<dbReference type="InterPro" id="IPR004485">
    <property type="entry name" value="Cobalamin_biosynth_CobD/CbiB"/>
</dbReference>
<comment type="similarity">
    <text evidence="4 11">Belongs to the CobD/CbiB family.</text>
</comment>
<evidence type="ECO:0000256" key="4">
    <source>
        <dbReference type="ARBA" id="ARBA00006263"/>
    </source>
</evidence>
<protein>
    <recommendedName>
        <fullName evidence="5 11">Probable cobalamin biosynthesis protein CobD</fullName>
    </recommendedName>
</protein>
<dbReference type="PANTHER" id="PTHR34308">
    <property type="entry name" value="COBALAMIN BIOSYNTHESIS PROTEIN CBIB"/>
    <property type="match status" value="1"/>
</dbReference>
<dbReference type="Pfam" id="PF03186">
    <property type="entry name" value="CobD_Cbib"/>
    <property type="match status" value="1"/>
</dbReference>
<organism evidence="12 13">
    <name type="scientific">Methanobrevibacter smithii</name>
    <dbReference type="NCBI Taxonomy" id="2173"/>
    <lineage>
        <taxon>Archaea</taxon>
        <taxon>Methanobacteriati</taxon>
        <taxon>Methanobacteriota</taxon>
        <taxon>Methanomada group</taxon>
        <taxon>Methanobacteria</taxon>
        <taxon>Methanobacteriales</taxon>
        <taxon>Methanobacteriaceae</taxon>
        <taxon>Methanobrevibacter</taxon>
    </lineage>
</organism>
<evidence type="ECO:0000256" key="11">
    <source>
        <dbReference type="HAMAP-Rule" id="MF_00024"/>
    </source>
</evidence>
<evidence type="ECO:0000313" key="12">
    <source>
        <dbReference type="EMBL" id="ATZ60459.1"/>
    </source>
</evidence>
<dbReference type="EMBL" id="CP017803">
    <property type="protein sequence ID" value="ATZ60459.1"/>
    <property type="molecule type" value="Genomic_DNA"/>
</dbReference>
<dbReference type="AlphaFoldDB" id="A0A2H4U8N1"/>
<evidence type="ECO:0000256" key="3">
    <source>
        <dbReference type="ARBA" id="ARBA00004953"/>
    </source>
</evidence>
<accession>A0A2H4U8N1</accession>
<comment type="subcellular location">
    <subcellularLocation>
        <location evidence="2 11">Cell membrane</location>
        <topology evidence="2 11">Multi-pass membrane protein</topology>
    </subcellularLocation>
</comment>
<feature type="transmembrane region" description="Helical" evidence="11">
    <location>
        <begin position="75"/>
        <end position="98"/>
    </location>
</feature>
<keyword evidence="8 11" id="KW-0812">Transmembrane</keyword>
<evidence type="ECO:0000256" key="2">
    <source>
        <dbReference type="ARBA" id="ARBA00004651"/>
    </source>
</evidence>
<comment type="caution">
    <text evidence="11">Lacks conserved residue(s) required for the propagation of feature annotation.</text>
</comment>
<dbReference type="GO" id="GO:0009236">
    <property type="term" value="P:cobalamin biosynthetic process"/>
    <property type="evidence" value="ECO:0007669"/>
    <property type="project" value="UniProtKB-UniRule"/>
</dbReference>
<dbReference type="RefSeq" id="WP_022531859.1">
    <property type="nucleotide sequence ID" value="NZ_CAYAVJ010000042.1"/>
</dbReference>
<name>A0A2H4U8N1_METSM</name>
<dbReference type="PANTHER" id="PTHR34308:SF1">
    <property type="entry name" value="COBALAMIN BIOSYNTHESIS PROTEIN CBIB"/>
    <property type="match status" value="1"/>
</dbReference>
<keyword evidence="7 11" id="KW-0169">Cobalamin biosynthesis</keyword>
<gene>
    <name evidence="11" type="primary">cobD</name>
    <name evidence="12" type="ORF">BK798_08515</name>
</gene>
<keyword evidence="10 11" id="KW-0472">Membrane</keyword>
<feature type="transmembrane region" description="Helical" evidence="11">
    <location>
        <begin position="327"/>
        <end position="346"/>
    </location>
</feature>
<keyword evidence="9 11" id="KW-1133">Transmembrane helix</keyword>
<comment type="function">
    <text evidence="1 11">Converts cobyric acid to cobinamide by the addition of aminopropanol on the F carboxylic group.</text>
</comment>
<evidence type="ECO:0000256" key="8">
    <source>
        <dbReference type="ARBA" id="ARBA00022692"/>
    </source>
</evidence>
<dbReference type="UniPathway" id="UPA00148"/>
<evidence type="ECO:0000256" key="1">
    <source>
        <dbReference type="ARBA" id="ARBA00003384"/>
    </source>
</evidence>
<dbReference type="GeneID" id="35119417"/>
<evidence type="ECO:0000256" key="7">
    <source>
        <dbReference type="ARBA" id="ARBA00022573"/>
    </source>
</evidence>
<comment type="pathway">
    <text evidence="3 11">Cofactor biosynthesis; adenosylcobalamin biosynthesis.</text>
</comment>
<dbReference type="Proteomes" id="UP000232133">
    <property type="component" value="Chromosome"/>
</dbReference>
<feature type="transmembrane region" description="Helical" evidence="11">
    <location>
        <begin position="244"/>
        <end position="264"/>
    </location>
</feature>
<dbReference type="HAMAP" id="MF_00024">
    <property type="entry name" value="CobD_CbiB"/>
    <property type="match status" value="1"/>
</dbReference>
<dbReference type="NCBIfam" id="NF002281">
    <property type="entry name" value="PRK01209.2-5"/>
    <property type="match status" value="1"/>
</dbReference>
<sequence>MFYNFDLINNFNILLSINSINSTYNILIFILLSLFSAIFLDIIYGELPTKIHPVVFIGSIISFFKNIFIKIKNKWSGLFLTLSTCIVSTVLLIILFYLFSFNIIIFYILFTLILSSTFSIRMLLDTASDVETDLKEDIDKARQAVSYLVSRNTDELTKEHIVSATIESLTENITDSYISPVFYFMIISIIGIFTDSYAVLFILILIPFNYRIFNTLDAMVGYETDELIDIGFVPAKIDDILNYIPSRIAGLFVVLSAFCLNFDYKNSYKILKRDARNCPSPNSGFTMASAAGALNIQLIKLDTYILGDNNKNIETSDIGRAVKLSKLAIFLFTVTIILFIIILYVIL</sequence>
<evidence type="ECO:0000256" key="5">
    <source>
        <dbReference type="ARBA" id="ARBA00016185"/>
    </source>
</evidence>
<dbReference type="GO" id="GO:0048472">
    <property type="term" value="F:threonine-phosphate decarboxylase activity"/>
    <property type="evidence" value="ECO:0007669"/>
    <property type="project" value="InterPro"/>
</dbReference>
<dbReference type="GO" id="GO:0005886">
    <property type="term" value="C:plasma membrane"/>
    <property type="evidence" value="ECO:0007669"/>
    <property type="project" value="UniProtKB-SubCell"/>
</dbReference>
<proteinExistence type="inferred from homology"/>
<feature type="transmembrane region" description="Helical" evidence="11">
    <location>
        <begin position="51"/>
        <end position="68"/>
    </location>
</feature>
<feature type="transmembrane region" description="Helical" evidence="11">
    <location>
        <begin position="24"/>
        <end position="45"/>
    </location>
</feature>
<keyword evidence="6 11" id="KW-1003">Cell membrane</keyword>
<evidence type="ECO:0000256" key="6">
    <source>
        <dbReference type="ARBA" id="ARBA00022475"/>
    </source>
</evidence>